<organism evidence="2 3">
    <name type="scientific">Zizania palustris</name>
    <name type="common">Northern wild rice</name>
    <dbReference type="NCBI Taxonomy" id="103762"/>
    <lineage>
        <taxon>Eukaryota</taxon>
        <taxon>Viridiplantae</taxon>
        <taxon>Streptophyta</taxon>
        <taxon>Embryophyta</taxon>
        <taxon>Tracheophyta</taxon>
        <taxon>Spermatophyta</taxon>
        <taxon>Magnoliopsida</taxon>
        <taxon>Liliopsida</taxon>
        <taxon>Poales</taxon>
        <taxon>Poaceae</taxon>
        <taxon>BOP clade</taxon>
        <taxon>Oryzoideae</taxon>
        <taxon>Oryzeae</taxon>
        <taxon>Zizaniinae</taxon>
        <taxon>Zizania</taxon>
    </lineage>
</organism>
<dbReference type="PANTHER" id="PTHR42741">
    <property type="entry name" value="NITROREDUCTASE FAMILY PROTEIN"/>
    <property type="match status" value="1"/>
</dbReference>
<evidence type="ECO:0000313" key="2">
    <source>
        <dbReference type="EMBL" id="KAG8088213.1"/>
    </source>
</evidence>
<protein>
    <recommendedName>
        <fullName evidence="4">Nitroreductase domain-containing protein</fullName>
    </recommendedName>
</protein>
<dbReference type="AlphaFoldDB" id="A0A8J6BRB2"/>
<name>A0A8J6BRB2_ZIZPA</name>
<evidence type="ECO:0000313" key="3">
    <source>
        <dbReference type="Proteomes" id="UP000729402"/>
    </source>
</evidence>
<dbReference type="CDD" id="cd02142">
    <property type="entry name" value="McbC_SagB-like_oxidoreductase"/>
    <property type="match status" value="1"/>
</dbReference>
<sequence length="708" mass="76168">MLLLLHRSVSLRRARLHPAIHLLVMSSASASVSSPPASSAAADYHCRTKHSHTSGYARGPGRLDWANQPNPFLRFSPPSSLIPLPNPPPVGAGIPYPSLFHSPPPLPQPFSVESLSALLFHSLALSAWKSAGASTWSLRVNPSSGNLHPTEAHLLFEPPLEPGRLVVSHYAPRDHLLEVRSAPPVGARSALLPPPATAVLALSSIFWRESWKYGERALRYCNHDVGHALAAVALAAAALGWDVRLLDGLSDEDLGCLVGVGKGVPAPPEVLPDKMVMGKTPWVERQHPDCAVLLFPAGSEPEVDYAAMSAALRGFEGLEWVGKANSLSKDHVVWNVIYDTAEAVKKHGPAPGERFSVSPWQRSAALSDGLYKELTMQEVVRRRRSAVDMDGVHVMGRDTFYQILLHCLPSGGVSPEEQQGPQRTLPFHVLPWDAEVHAALFVHRVSGLPSGLYFLVRNEEHFDTLRSAMRQDFEWARPEGCPDGLPLYRLMKGDCQRLAMQISCFQDIASHGCFSLGMIARFEPVLREKGIGCYFDDAGFDQLKDTPKVGAGRKASECIPEGGLRTGLRRATSGLGSRRVASELDSAPGGWPPGLAPEGGLRTWLPEGGLRTGLRRAASGLGSRRVASRLGSRRVASGLDSGGRPPDLAPEGGLRTWLRRAASGLGSRIVASGALRQGPDWGLRAGPPGLRAPKLRAPEGTLGPGNNT</sequence>
<dbReference type="Proteomes" id="UP000729402">
    <property type="component" value="Unassembled WGS sequence"/>
</dbReference>
<dbReference type="OrthoDB" id="1857329at2759"/>
<dbReference type="PANTHER" id="PTHR42741:SF3">
    <property type="entry name" value="NITROREDUCTASE FAMILY PROTEIN"/>
    <property type="match status" value="1"/>
</dbReference>
<reference evidence="2" key="2">
    <citation type="submission" date="2021-02" db="EMBL/GenBank/DDBJ databases">
        <authorList>
            <person name="Kimball J.A."/>
            <person name="Haas M.W."/>
            <person name="Macchietto M."/>
            <person name="Kono T."/>
            <person name="Duquette J."/>
            <person name="Shao M."/>
        </authorList>
    </citation>
    <scope>NUCLEOTIDE SEQUENCE</scope>
    <source>
        <tissue evidence="2">Fresh leaf tissue</tissue>
    </source>
</reference>
<keyword evidence="3" id="KW-1185">Reference proteome</keyword>
<evidence type="ECO:0008006" key="4">
    <source>
        <dbReference type="Google" id="ProtNLM"/>
    </source>
</evidence>
<dbReference type="EMBL" id="JAAALK010000082">
    <property type="protein sequence ID" value="KAG8088213.1"/>
    <property type="molecule type" value="Genomic_DNA"/>
</dbReference>
<feature type="region of interest" description="Disordered" evidence="1">
    <location>
        <begin position="632"/>
        <end position="652"/>
    </location>
</feature>
<feature type="region of interest" description="Disordered" evidence="1">
    <location>
        <begin position="677"/>
        <end position="708"/>
    </location>
</feature>
<reference evidence="2" key="1">
    <citation type="journal article" date="2021" name="bioRxiv">
        <title>Whole Genome Assembly and Annotation of Northern Wild Rice, Zizania palustris L., Supports a Whole Genome Duplication in the Zizania Genus.</title>
        <authorList>
            <person name="Haas M."/>
            <person name="Kono T."/>
            <person name="Macchietto M."/>
            <person name="Millas R."/>
            <person name="McGilp L."/>
            <person name="Shao M."/>
            <person name="Duquette J."/>
            <person name="Hirsch C.N."/>
            <person name="Kimball J."/>
        </authorList>
    </citation>
    <scope>NUCLEOTIDE SEQUENCE</scope>
    <source>
        <tissue evidence="2">Fresh leaf tissue</tissue>
    </source>
</reference>
<gene>
    <name evidence="2" type="ORF">GUJ93_ZPchr0010g10792</name>
</gene>
<comment type="caution">
    <text evidence="2">The sequence shown here is derived from an EMBL/GenBank/DDBJ whole genome shotgun (WGS) entry which is preliminary data.</text>
</comment>
<accession>A0A8J6BRB2</accession>
<proteinExistence type="predicted"/>
<evidence type="ECO:0000256" key="1">
    <source>
        <dbReference type="SAM" id="MobiDB-lite"/>
    </source>
</evidence>